<keyword evidence="1" id="KW-0472">Membrane</keyword>
<dbReference type="Proteomes" id="UP000095094">
    <property type="component" value="Unassembled WGS sequence"/>
</dbReference>
<evidence type="ECO:0000313" key="2">
    <source>
        <dbReference type="EMBL" id="OEG12922.1"/>
    </source>
</evidence>
<protein>
    <submittedName>
        <fullName evidence="2">Uncharacterized protein</fullName>
    </submittedName>
</protein>
<evidence type="ECO:0000256" key="1">
    <source>
        <dbReference type="SAM" id="Phobius"/>
    </source>
</evidence>
<sequence length="176" mass="20759">MEKIELEYNLLLEDYLAVEEYSYYHDLNDSYKVLKKSTLMSLYLVAVVVMVLCVYLAPDFGILLFPFVIVAIILFYRKSGDQWTWKRLETKIKKHVINYQFNGDPQGMNNCRLQGDASSICVWTNEENLLFHRGRARAIAIEKNYFFIFDDRGRGIGVPLGRVTEVEQRYFEKWCI</sequence>
<feature type="transmembrane region" description="Helical" evidence="1">
    <location>
        <begin position="43"/>
        <end position="76"/>
    </location>
</feature>
<name>A0A1E5GJQ1_9ENTE</name>
<comment type="caution">
    <text evidence="2">The sequence shown here is derived from an EMBL/GenBank/DDBJ whole genome shotgun (WGS) entry which is preliminary data.</text>
</comment>
<keyword evidence="1" id="KW-1133">Transmembrane helix</keyword>
<keyword evidence="1" id="KW-0812">Transmembrane</keyword>
<accession>A0A1E5GJQ1</accession>
<keyword evidence="3" id="KW-1185">Reference proteome</keyword>
<reference evidence="3" key="1">
    <citation type="submission" date="2016-09" db="EMBL/GenBank/DDBJ databases">
        <authorList>
            <person name="Gulvik C.A."/>
        </authorList>
    </citation>
    <scope>NUCLEOTIDE SEQUENCE [LARGE SCALE GENOMIC DNA]</scope>
    <source>
        <strain evidence="3">LMG 8895</strain>
    </source>
</reference>
<organism evidence="2 3">
    <name type="scientific">Enterococcus termitis</name>
    <dbReference type="NCBI Taxonomy" id="332950"/>
    <lineage>
        <taxon>Bacteria</taxon>
        <taxon>Bacillati</taxon>
        <taxon>Bacillota</taxon>
        <taxon>Bacilli</taxon>
        <taxon>Lactobacillales</taxon>
        <taxon>Enterococcaceae</taxon>
        <taxon>Enterococcus</taxon>
    </lineage>
</organism>
<dbReference type="AlphaFoldDB" id="A0A1E5GJQ1"/>
<gene>
    <name evidence="2" type="ORF">BCR25_05380</name>
</gene>
<dbReference type="RefSeq" id="WP_069663622.1">
    <property type="nucleotide sequence ID" value="NZ_JBHUJJ010000001.1"/>
</dbReference>
<proteinExistence type="predicted"/>
<evidence type="ECO:0000313" key="3">
    <source>
        <dbReference type="Proteomes" id="UP000095094"/>
    </source>
</evidence>
<dbReference type="EMBL" id="MIJY01000023">
    <property type="protein sequence ID" value="OEG12922.1"/>
    <property type="molecule type" value="Genomic_DNA"/>
</dbReference>